<organism evidence="7 8">
    <name type="scientific">Deinococcus cellulosilyticus (strain DSM 18568 / NBRC 106333 / KACC 11606 / 5516J-15)</name>
    <dbReference type="NCBI Taxonomy" id="1223518"/>
    <lineage>
        <taxon>Bacteria</taxon>
        <taxon>Thermotogati</taxon>
        <taxon>Deinococcota</taxon>
        <taxon>Deinococci</taxon>
        <taxon>Deinococcales</taxon>
        <taxon>Deinococcaceae</taxon>
        <taxon>Deinococcus</taxon>
    </lineage>
</organism>
<feature type="transmembrane region" description="Helical" evidence="6">
    <location>
        <begin position="6"/>
        <end position="24"/>
    </location>
</feature>
<name>A0A511N0P9_DEIC1</name>
<accession>A0A511N0P9</accession>
<evidence type="ECO:0000256" key="3">
    <source>
        <dbReference type="ARBA" id="ARBA00022692"/>
    </source>
</evidence>
<feature type="transmembrane region" description="Helical" evidence="6">
    <location>
        <begin position="99"/>
        <end position="122"/>
    </location>
</feature>
<evidence type="ECO:0000313" key="7">
    <source>
        <dbReference type="EMBL" id="GEM46455.1"/>
    </source>
</evidence>
<keyword evidence="5 6" id="KW-0472">Membrane</keyword>
<protein>
    <submittedName>
        <fullName evidence="7">Lysine transporter LysE</fullName>
    </submittedName>
</protein>
<dbReference type="GO" id="GO:0015171">
    <property type="term" value="F:amino acid transmembrane transporter activity"/>
    <property type="evidence" value="ECO:0007669"/>
    <property type="project" value="TreeGrafter"/>
</dbReference>
<feature type="transmembrane region" description="Helical" evidence="6">
    <location>
        <begin position="31"/>
        <end position="56"/>
    </location>
</feature>
<feature type="transmembrane region" description="Helical" evidence="6">
    <location>
        <begin position="68"/>
        <end position="87"/>
    </location>
</feature>
<sequence length="195" mass="20337">MFSGLLVGFAIAMPVGAIGTLCFTRTLSQGFWVGFLSGLGAATADALYGALVAYGGSLLGSFVSQWELPLKVVGSLFLVYLAATTWSSPLPRENLRLQGAYFSTLLLTLSNPSTLLSFAAVLTAQGLTGKSSTALLFVLGCFLGSALWWLILATLGHLLSHRMKPAHLHITRKISGVMLLGFAAVGLSSAAGLLS</sequence>
<evidence type="ECO:0000256" key="1">
    <source>
        <dbReference type="ARBA" id="ARBA00004651"/>
    </source>
</evidence>
<evidence type="ECO:0000313" key="8">
    <source>
        <dbReference type="Proteomes" id="UP000321306"/>
    </source>
</evidence>
<gene>
    <name evidence="7" type="ORF">DC3_20900</name>
</gene>
<dbReference type="InterPro" id="IPR001123">
    <property type="entry name" value="LeuE-type"/>
</dbReference>
<feature type="transmembrane region" description="Helical" evidence="6">
    <location>
        <begin position="134"/>
        <end position="155"/>
    </location>
</feature>
<evidence type="ECO:0000256" key="5">
    <source>
        <dbReference type="ARBA" id="ARBA00023136"/>
    </source>
</evidence>
<dbReference type="EMBL" id="BJXB01000008">
    <property type="protein sequence ID" value="GEM46455.1"/>
    <property type="molecule type" value="Genomic_DNA"/>
</dbReference>
<reference evidence="7 8" key="1">
    <citation type="submission" date="2019-07" db="EMBL/GenBank/DDBJ databases">
        <title>Whole genome shotgun sequence of Deinococcus cellulosilyticus NBRC 106333.</title>
        <authorList>
            <person name="Hosoyama A."/>
            <person name="Uohara A."/>
            <person name="Ohji S."/>
            <person name="Ichikawa N."/>
        </authorList>
    </citation>
    <scope>NUCLEOTIDE SEQUENCE [LARGE SCALE GENOMIC DNA]</scope>
    <source>
        <strain evidence="7 8">NBRC 106333</strain>
    </source>
</reference>
<dbReference type="Pfam" id="PF01810">
    <property type="entry name" value="LysE"/>
    <property type="match status" value="1"/>
</dbReference>
<dbReference type="PANTHER" id="PTHR30086">
    <property type="entry name" value="ARGININE EXPORTER PROTEIN ARGO"/>
    <property type="match status" value="1"/>
</dbReference>
<dbReference type="GO" id="GO:0005886">
    <property type="term" value="C:plasma membrane"/>
    <property type="evidence" value="ECO:0007669"/>
    <property type="project" value="UniProtKB-SubCell"/>
</dbReference>
<comment type="subcellular location">
    <subcellularLocation>
        <location evidence="1">Cell membrane</location>
        <topology evidence="1">Multi-pass membrane protein</topology>
    </subcellularLocation>
</comment>
<keyword evidence="2" id="KW-1003">Cell membrane</keyword>
<keyword evidence="4 6" id="KW-1133">Transmembrane helix</keyword>
<evidence type="ECO:0000256" key="6">
    <source>
        <dbReference type="SAM" id="Phobius"/>
    </source>
</evidence>
<proteinExistence type="predicted"/>
<dbReference type="Proteomes" id="UP000321306">
    <property type="component" value="Unassembled WGS sequence"/>
</dbReference>
<dbReference type="AlphaFoldDB" id="A0A511N0P9"/>
<keyword evidence="8" id="KW-1185">Reference proteome</keyword>
<keyword evidence="3 6" id="KW-0812">Transmembrane</keyword>
<evidence type="ECO:0000256" key="4">
    <source>
        <dbReference type="ARBA" id="ARBA00022989"/>
    </source>
</evidence>
<dbReference type="PANTHER" id="PTHR30086:SF20">
    <property type="entry name" value="ARGININE EXPORTER PROTEIN ARGO-RELATED"/>
    <property type="match status" value="1"/>
</dbReference>
<comment type="caution">
    <text evidence="7">The sequence shown here is derived from an EMBL/GenBank/DDBJ whole genome shotgun (WGS) entry which is preliminary data.</text>
</comment>
<feature type="transmembrane region" description="Helical" evidence="6">
    <location>
        <begin position="176"/>
        <end position="194"/>
    </location>
</feature>
<evidence type="ECO:0000256" key="2">
    <source>
        <dbReference type="ARBA" id="ARBA00022475"/>
    </source>
</evidence>